<dbReference type="Proteomes" id="UP000681794">
    <property type="component" value="Chromosome"/>
</dbReference>
<dbReference type="EMBL" id="CP076544">
    <property type="protein sequence ID" value="QWS32586.1"/>
    <property type="molecule type" value="Genomic_DNA"/>
</dbReference>
<accession>A0ACD1E1D9</accession>
<name>A0ACD1E1D9_9MICO</name>
<sequence>MSEGADESGLNFTQCRQLAAIRGMARISLSDLRDQSSPNLTTLYADVQDGQALIPGLKMGVGALIVQRWDPTYAATGWTLYGADLTLDLGHPFGSMFYRNDADRRVLRIGVKWYPPTQQLEFPALHPSKPELTSDCTDDEVAAVVLDARSRIVTLVAVNAQIGSFVATEESENAILDASGLGLERLSEDDPRLTGRQSRRSSEADEGHH</sequence>
<proteinExistence type="predicted"/>
<gene>
    <name evidence="1" type="ORF">KM842_09815</name>
</gene>
<reference evidence="1" key="1">
    <citation type="submission" date="2021-06" db="EMBL/GenBank/DDBJ databases">
        <authorList>
            <person name="Ellington A.J."/>
            <person name="Bryan N.C."/>
            <person name="Christner B.C."/>
            <person name="Reisch C.R."/>
        </authorList>
    </citation>
    <scope>NUCLEOTIDE SEQUENCE</scope>
    <source>
        <strain evidence="1">L6-1</strain>
    </source>
</reference>
<organism evidence="1 2">
    <name type="scientific">Curtobacterium aetherium</name>
    <dbReference type="NCBI Taxonomy" id="2841594"/>
    <lineage>
        <taxon>Bacteria</taxon>
        <taxon>Bacillati</taxon>
        <taxon>Actinomycetota</taxon>
        <taxon>Actinomycetes</taxon>
        <taxon>Micrococcales</taxon>
        <taxon>Microbacteriaceae</taxon>
        <taxon>Curtobacterium</taxon>
    </lineage>
</organism>
<protein>
    <submittedName>
        <fullName evidence="1">Uncharacterized protein</fullName>
    </submittedName>
</protein>
<keyword evidence="2" id="KW-1185">Reference proteome</keyword>
<evidence type="ECO:0000313" key="1">
    <source>
        <dbReference type="EMBL" id="QWS32586.1"/>
    </source>
</evidence>
<evidence type="ECO:0000313" key="2">
    <source>
        <dbReference type="Proteomes" id="UP000681794"/>
    </source>
</evidence>